<keyword evidence="2 4" id="KW-0808">Transferase</keyword>
<dbReference type="GO" id="GO:0032259">
    <property type="term" value="P:methylation"/>
    <property type="evidence" value="ECO:0007669"/>
    <property type="project" value="UniProtKB-KW"/>
</dbReference>
<dbReference type="CDD" id="cd02440">
    <property type="entry name" value="AdoMet_MTases"/>
    <property type="match status" value="1"/>
</dbReference>
<accession>A0ABR0JGI3</accession>
<dbReference type="Gene3D" id="3.40.50.150">
    <property type="entry name" value="Vaccinia Virus protein VP39"/>
    <property type="match status" value="1"/>
</dbReference>
<gene>
    <name evidence="4" type="primary">TRM9</name>
    <name evidence="4" type="ORF">LTR69_003586</name>
</gene>
<dbReference type="EMBL" id="JAVRRF010000006">
    <property type="protein sequence ID" value="KAK5063821.1"/>
    <property type="molecule type" value="Genomic_DNA"/>
</dbReference>
<keyword evidence="5" id="KW-1185">Reference proteome</keyword>
<protein>
    <submittedName>
        <fullName evidence="4">tRNA methyltransferase, has a role in tRNA modification</fullName>
        <ecNumber evidence="4">2.1.1.229</ecNumber>
    </submittedName>
</protein>
<dbReference type="PANTHER" id="PTHR13069">
    <property type="entry name" value="ALKYLATED DNA REPAIR PROTEIN ALKB HOMOLOG 8"/>
    <property type="match status" value="1"/>
</dbReference>
<proteinExistence type="predicted"/>
<dbReference type="Pfam" id="PF08241">
    <property type="entry name" value="Methyltransf_11"/>
    <property type="match status" value="1"/>
</dbReference>
<reference evidence="4 5" key="1">
    <citation type="submission" date="2023-08" db="EMBL/GenBank/DDBJ databases">
        <title>Black Yeasts Isolated from many extreme environments.</title>
        <authorList>
            <person name="Coleine C."/>
            <person name="Stajich J.E."/>
            <person name="Selbmann L."/>
        </authorList>
    </citation>
    <scope>NUCLEOTIDE SEQUENCE [LARGE SCALE GENOMIC DNA]</scope>
    <source>
        <strain evidence="4 5">CCFEE 6328</strain>
    </source>
</reference>
<name>A0ABR0JGI3_9EURO</name>
<comment type="caution">
    <text evidence="4">The sequence shown here is derived from an EMBL/GenBank/DDBJ whole genome shotgun (WGS) entry which is preliminary data.</text>
</comment>
<dbReference type="SUPFAM" id="SSF53335">
    <property type="entry name" value="S-adenosyl-L-methionine-dependent methyltransferases"/>
    <property type="match status" value="1"/>
</dbReference>
<feature type="domain" description="Methyltransferase type 11" evidence="3">
    <location>
        <begin position="59"/>
        <end position="138"/>
    </location>
</feature>
<evidence type="ECO:0000256" key="2">
    <source>
        <dbReference type="ARBA" id="ARBA00022679"/>
    </source>
</evidence>
<dbReference type="EC" id="2.1.1.229" evidence="4"/>
<organism evidence="4 5">
    <name type="scientific">Exophiala sideris</name>
    <dbReference type="NCBI Taxonomy" id="1016849"/>
    <lineage>
        <taxon>Eukaryota</taxon>
        <taxon>Fungi</taxon>
        <taxon>Dikarya</taxon>
        <taxon>Ascomycota</taxon>
        <taxon>Pezizomycotina</taxon>
        <taxon>Eurotiomycetes</taxon>
        <taxon>Chaetothyriomycetidae</taxon>
        <taxon>Chaetothyriales</taxon>
        <taxon>Herpotrichiellaceae</taxon>
        <taxon>Exophiala</taxon>
    </lineage>
</organism>
<dbReference type="GO" id="GO:0106335">
    <property type="term" value="F:tRNA (5-carboxymethyluridine(34)-5-O)-methyltransferase activity"/>
    <property type="evidence" value="ECO:0007669"/>
    <property type="project" value="UniProtKB-EC"/>
</dbReference>
<dbReference type="Proteomes" id="UP001345691">
    <property type="component" value="Unassembled WGS sequence"/>
</dbReference>
<sequence>MANAKIDNADTDVEPRKYEEKHVHAVYEEIATHFSETRYKPWPVVDEFLKALPAGAVGLDIGCGNGKYLSVNKDVFIVASDRSRALVEIARQRQPHSAVVADTLSLPHPRGVFDFAISIAVIHHLSSRDRRIDAIRVILETLRPPSKGNEGGQALIFVWALEQKNSRRGWDRGDQQDQLVPWVLKPMHNTKPDSAPTTYHRYYHLYHEGELENDAETAGSRIVKSGYDRDNWWIIIARQK</sequence>
<evidence type="ECO:0000256" key="1">
    <source>
        <dbReference type="ARBA" id="ARBA00022603"/>
    </source>
</evidence>
<dbReference type="InterPro" id="IPR051422">
    <property type="entry name" value="AlkB_tRNA_MeTrf/Diox"/>
</dbReference>
<dbReference type="PANTHER" id="PTHR13069:SF21">
    <property type="entry name" value="ALKYLATED DNA REPAIR PROTEIN ALKB HOMOLOG 8"/>
    <property type="match status" value="1"/>
</dbReference>
<evidence type="ECO:0000313" key="5">
    <source>
        <dbReference type="Proteomes" id="UP001345691"/>
    </source>
</evidence>
<dbReference type="InterPro" id="IPR029063">
    <property type="entry name" value="SAM-dependent_MTases_sf"/>
</dbReference>
<dbReference type="InterPro" id="IPR013216">
    <property type="entry name" value="Methyltransf_11"/>
</dbReference>
<evidence type="ECO:0000313" key="4">
    <source>
        <dbReference type="EMBL" id="KAK5063821.1"/>
    </source>
</evidence>
<evidence type="ECO:0000259" key="3">
    <source>
        <dbReference type="Pfam" id="PF08241"/>
    </source>
</evidence>
<keyword evidence="1 4" id="KW-0489">Methyltransferase</keyword>